<feature type="region of interest" description="Disordered" evidence="1">
    <location>
        <begin position="1"/>
        <end position="49"/>
    </location>
</feature>
<gene>
    <name evidence="2" type="ORF">METZ01_LOCUS279306</name>
</gene>
<feature type="compositionally biased region" description="Basic and acidic residues" evidence="1">
    <location>
        <begin position="10"/>
        <end position="20"/>
    </location>
</feature>
<evidence type="ECO:0000256" key="1">
    <source>
        <dbReference type="SAM" id="MobiDB-lite"/>
    </source>
</evidence>
<evidence type="ECO:0000313" key="2">
    <source>
        <dbReference type="EMBL" id="SVC26452.1"/>
    </source>
</evidence>
<name>A0A382KTB0_9ZZZZ</name>
<dbReference type="EMBL" id="UINC01082042">
    <property type="protein sequence ID" value="SVC26452.1"/>
    <property type="molecule type" value="Genomic_DNA"/>
</dbReference>
<organism evidence="2">
    <name type="scientific">marine metagenome</name>
    <dbReference type="NCBI Taxonomy" id="408172"/>
    <lineage>
        <taxon>unclassified sequences</taxon>
        <taxon>metagenomes</taxon>
        <taxon>ecological metagenomes</taxon>
    </lineage>
</organism>
<feature type="compositionally biased region" description="Basic residues" evidence="1">
    <location>
        <begin position="30"/>
        <end position="49"/>
    </location>
</feature>
<dbReference type="AlphaFoldDB" id="A0A382KTB0"/>
<proteinExistence type="predicted"/>
<protein>
    <submittedName>
        <fullName evidence="2">Uncharacterized protein</fullName>
    </submittedName>
</protein>
<sequence>VDLAHRHDRLRAAKHADHGRAAVPQGRGGAPRRRRRVRLPVRGRRLRPV</sequence>
<reference evidence="2" key="1">
    <citation type="submission" date="2018-05" db="EMBL/GenBank/DDBJ databases">
        <authorList>
            <person name="Lanie J.A."/>
            <person name="Ng W.-L."/>
            <person name="Kazmierczak K.M."/>
            <person name="Andrzejewski T.M."/>
            <person name="Davidsen T.M."/>
            <person name="Wayne K.J."/>
            <person name="Tettelin H."/>
            <person name="Glass J.I."/>
            <person name="Rusch D."/>
            <person name="Podicherti R."/>
            <person name="Tsui H.-C.T."/>
            <person name="Winkler M.E."/>
        </authorList>
    </citation>
    <scope>NUCLEOTIDE SEQUENCE</scope>
</reference>
<feature type="non-terminal residue" evidence="2">
    <location>
        <position position="1"/>
    </location>
</feature>
<feature type="non-terminal residue" evidence="2">
    <location>
        <position position="49"/>
    </location>
</feature>
<accession>A0A382KTB0</accession>